<gene>
    <name evidence="2" type="ORF">DWX93_02760</name>
</gene>
<comment type="caution">
    <text evidence="2">The sequence shown here is derived from an EMBL/GenBank/DDBJ whole genome shotgun (WGS) entry which is preliminary data.</text>
</comment>
<reference evidence="2 3" key="1">
    <citation type="submission" date="2018-08" db="EMBL/GenBank/DDBJ databases">
        <title>A genome reference for cultivated species of the human gut microbiota.</title>
        <authorList>
            <person name="Zou Y."/>
            <person name="Xue W."/>
            <person name="Luo G."/>
        </authorList>
    </citation>
    <scope>NUCLEOTIDE SEQUENCE [LARGE SCALE GENOMIC DNA]</scope>
    <source>
        <strain evidence="2 3">AF22-12AC</strain>
    </source>
</reference>
<feature type="transmembrane region" description="Helical" evidence="1">
    <location>
        <begin position="6"/>
        <end position="25"/>
    </location>
</feature>
<keyword evidence="1" id="KW-1133">Transmembrane helix</keyword>
<keyword evidence="1" id="KW-0812">Transmembrane</keyword>
<dbReference type="EMBL" id="QRVL01000001">
    <property type="protein sequence ID" value="RGS42271.1"/>
    <property type="molecule type" value="Genomic_DNA"/>
</dbReference>
<organism evidence="2 3">
    <name type="scientific">Roseburia hominis</name>
    <dbReference type="NCBI Taxonomy" id="301301"/>
    <lineage>
        <taxon>Bacteria</taxon>
        <taxon>Bacillati</taxon>
        <taxon>Bacillota</taxon>
        <taxon>Clostridia</taxon>
        <taxon>Lachnospirales</taxon>
        <taxon>Lachnospiraceae</taxon>
        <taxon>Roseburia</taxon>
    </lineage>
</organism>
<proteinExistence type="predicted"/>
<accession>A0A395VAD9</accession>
<evidence type="ECO:0000313" key="2">
    <source>
        <dbReference type="EMBL" id="RGS42271.1"/>
    </source>
</evidence>
<keyword evidence="1" id="KW-0472">Membrane</keyword>
<dbReference type="AlphaFoldDB" id="A0A395VAD9"/>
<sequence length="57" mass="6200">MSGLHALDLIVLGCILLWIILALLYMGKRKNDKEDCGCCGHCSSCSGCKSGRKDKKN</sequence>
<evidence type="ECO:0000313" key="3">
    <source>
        <dbReference type="Proteomes" id="UP000266172"/>
    </source>
</evidence>
<dbReference type="Proteomes" id="UP000266172">
    <property type="component" value="Unassembled WGS sequence"/>
</dbReference>
<dbReference type="RefSeq" id="WP_118096541.1">
    <property type="nucleotide sequence ID" value="NZ_CAKMUY010000017.1"/>
</dbReference>
<name>A0A395VAD9_9FIRM</name>
<protein>
    <submittedName>
        <fullName evidence="2">FeoB-associated Cys-rich membrane protein</fullName>
    </submittedName>
</protein>
<evidence type="ECO:0000256" key="1">
    <source>
        <dbReference type="SAM" id="Phobius"/>
    </source>
</evidence>